<organism evidence="3 4">
    <name type="scientific">Nocardia arthritidis</name>
    <dbReference type="NCBI Taxonomy" id="228602"/>
    <lineage>
        <taxon>Bacteria</taxon>
        <taxon>Bacillati</taxon>
        <taxon>Actinomycetota</taxon>
        <taxon>Actinomycetes</taxon>
        <taxon>Mycobacteriales</taxon>
        <taxon>Nocardiaceae</taxon>
        <taxon>Nocardia</taxon>
    </lineage>
</organism>
<dbReference type="PANTHER" id="PTHR35176">
    <property type="entry name" value="HEME OXYGENASE HI_0854-RELATED"/>
    <property type="match status" value="1"/>
</dbReference>
<reference evidence="3 4" key="1">
    <citation type="journal article" date="2019" name="ACS Chem. Biol.">
        <title>Identification and Mobilization of a Cryptic Antibiotic Biosynthesis Gene Locus from a Human-Pathogenic Nocardia Isolate.</title>
        <authorList>
            <person name="Herisse M."/>
            <person name="Ishida K."/>
            <person name="Porter J.L."/>
            <person name="Howden B."/>
            <person name="Hertweck C."/>
            <person name="Stinear T.P."/>
            <person name="Pidot S.J."/>
        </authorList>
    </citation>
    <scope>NUCLEOTIDE SEQUENCE [LARGE SCALE GENOMIC DNA]</scope>
    <source>
        <strain evidence="3 4">AUSMDU00012717</strain>
    </source>
</reference>
<dbReference type="RefSeq" id="WP_167472083.1">
    <property type="nucleotide sequence ID" value="NZ_CP046172.1"/>
</dbReference>
<evidence type="ECO:0000313" key="4">
    <source>
        <dbReference type="Proteomes" id="UP000503540"/>
    </source>
</evidence>
<dbReference type="SUPFAM" id="SSF50475">
    <property type="entry name" value="FMN-binding split barrel"/>
    <property type="match status" value="1"/>
</dbReference>
<evidence type="ECO:0000313" key="3">
    <source>
        <dbReference type="EMBL" id="QIS08908.1"/>
    </source>
</evidence>
<accession>A0A6G9Y6N8</accession>
<feature type="domain" description="Pyridoxamine 5'-phosphate oxidase N-terminal" evidence="2">
    <location>
        <begin position="23"/>
        <end position="147"/>
    </location>
</feature>
<evidence type="ECO:0000256" key="1">
    <source>
        <dbReference type="ARBA" id="ARBA00023002"/>
    </source>
</evidence>
<name>A0A6G9Y6N8_9NOCA</name>
<dbReference type="InterPro" id="IPR012349">
    <property type="entry name" value="Split_barrel_FMN-bd"/>
</dbReference>
<dbReference type="InterPro" id="IPR052019">
    <property type="entry name" value="F420H2_bilvrd_red/Heme_oxyg"/>
</dbReference>
<dbReference type="InterPro" id="IPR019966">
    <property type="entry name" value="F420-dep_enz_PPOX_Rv3369"/>
</dbReference>
<proteinExistence type="predicted"/>
<dbReference type="GO" id="GO:0016627">
    <property type="term" value="F:oxidoreductase activity, acting on the CH-CH group of donors"/>
    <property type="evidence" value="ECO:0007669"/>
    <property type="project" value="TreeGrafter"/>
</dbReference>
<protein>
    <submittedName>
        <fullName evidence="3">TIGR03667 family PPOX class F420-dependent oxidoreductase</fullName>
        <ecNumber evidence="3">1.-.-.-</ecNumber>
    </submittedName>
</protein>
<dbReference type="KEGG" id="nah:F5544_04980"/>
<dbReference type="InterPro" id="IPR011576">
    <property type="entry name" value="Pyridox_Oxase_N"/>
</dbReference>
<dbReference type="AlphaFoldDB" id="A0A6G9Y6N8"/>
<dbReference type="PANTHER" id="PTHR35176:SF6">
    <property type="entry name" value="HEME OXYGENASE HI_0854-RELATED"/>
    <property type="match status" value="1"/>
</dbReference>
<dbReference type="GO" id="GO:0070967">
    <property type="term" value="F:coenzyme F420 binding"/>
    <property type="evidence" value="ECO:0007669"/>
    <property type="project" value="TreeGrafter"/>
</dbReference>
<dbReference type="GO" id="GO:0005829">
    <property type="term" value="C:cytosol"/>
    <property type="evidence" value="ECO:0007669"/>
    <property type="project" value="TreeGrafter"/>
</dbReference>
<dbReference type="Proteomes" id="UP000503540">
    <property type="component" value="Chromosome"/>
</dbReference>
<sequence>MTATASDRSASVVDPNTEYGARVTERLAREAIIWLTTVGASGTPQPNPVWFQWRDEEFLLFSEPNQAKLRNLTRNPRVALNLNTAAGGNDVAVFTGTARIDPNGATPAEIEAFTTKYRKGMNSISLTPEQFYAKYSTVVRITPDRLRGF</sequence>
<dbReference type="EMBL" id="CP046172">
    <property type="protein sequence ID" value="QIS08908.1"/>
    <property type="molecule type" value="Genomic_DNA"/>
</dbReference>
<keyword evidence="4" id="KW-1185">Reference proteome</keyword>
<keyword evidence="1 3" id="KW-0560">Oxidoreductase</keyword>
<dbReference type="Gene3D" id="2.30.110.10">
    <property type="entry name" value="Electron Transport, Fmn-binding Protein, Chain A"/>
    <property type="match status" value="1"/>
</dbReference>
<dbReference type="EC" id="1.-.-.-" evidence="3"/>
<gene>
    <name evidence="3" type="ORF">F5544_04980</name>
</gene>
<dbReference type="Pfam" id="PF01243">
    <property type="entry name" value="PNPOx_N"/>
    <property type="match status" value="1"/>
</dbReference>
<evidence type="ECO:0000259" key="2">
    <source>
        <dbReference type="Pfam" id="PF01243"/>
    </source>
</evidence>
<dbReference type="NCBIfam" id="TIGR03667">
    <property type="entry name" value="Rv3369"/>
    <property type="match status" value="1"/>
</dbReference>